<evidence type="ECO:0000256" key="2">
    <source>
        <dbReference type="RuleBase" id="RU003749"/>
    </source>
</evidence>
<evidence type="ECO:0000256" key="1">
    <source>
        <dbReference type="ARBA" id="ARBA00009013"/>
    </source>
</evidence>
<dbReference type="PROSITE" id="PS50801">
    <property type="entry name" value="STAS"/>
    <property type="match status" value="1"/>
</dbReference>
<dbReference type="InterPro" id="IPR003658">
    <property type="entry name" value="Anti-sigma_ant"/>
</dbReference>
<dbReference type="NCBIfam" id="TIGR00377">
    <property type="entry name" value="ant_ant_sig"/>
    <property type="match status" value="1"/>
</dbReference>
<dbReference type="PANTHER" id="PTHR33495:SF2">
    <property type="entry name" value="ANTI-SIGMA FACTOR ANTAGONIST TM_1081-RELATED"/>
    <property type="match status" value="1"/>
</dbReference>
<dbReference type="Proteomes" id="UP001301731">
    <property type="component" value="Chromosome"/>
</dbReference>
<protein>
    <recommendedName>
        <fullName evidence="2">Anti-sigma factor antagonist</fullName>
    </recommendedName>
</protein>
<dbReference type="Gene3D" id="3.30.750.24">
    <property type="entry name" value="STAS domain"/>
    <property type="match status" value="1"/>
</dbReference>
<dbReference type="PANTHER" id="PTHR33495">
    <property type="entry name" value="ANTI-SIGMA FACTOR ANTAGONIST TM_1081-RELATED-RELATED"/>
    <property type="match status" value="1"/>
</dbReference>
<organism evidence="4 5">
    <name type="scientific">Streptomyces solicathayae</name>
    <dbReference type="NCBI Taxonomy" id="3081768"/>
    <lineage>
        <taxon>Bacteria</taxon>
        <taxon>Bacillati</taxon>
        <taxon>Actinomycetota</taxon>
        <taxon>Actinomycetes</taxon>
        <taxon>Kitasatosporales</taxon>
        <taxon>Streptomycetaceae</taxon>
        <taxon>Streptomyces</taxon>
    </lineage>
</organism>
<dbReference type="InterPro" id="IPR058548">
    <property type="entry name" value="MlaB-like_STAS"/>
</dbReference>
<sequence length="125" mass="13321">MDGDSGQRFGVEVTSGDGAVVLALSGELDHDTAEPLRVALAEQIEAGARRIVVDCARLRFCDSTGLNALLRARLQAQENGGRVELADLRPPVSRMFEITGAHTVFQVHADLAAALASADRRPERG</sequence>
<dbReference type="SUPFAM" id="SSF52091">
    <property type="entry name" value="SpoIIaa-like"/>
    <property type="match status" value="1"/>
</dbReference>
<dbReference type="InterPro" id="IPR036513">
    <property type="entry name" value="STAS_dom_sf"/>
</dbReference>
<dbReference type="CDD" id="cd07043">
    <property type="entry name" value="STAS_anti-anti-sigma_factors"/>
    <property type="match status" value="1"/>
</dbReference>
<accession>A0ABZ0M368</accession>
<gene>
    <name evidence="4" type="ORF">R2D22_33435</name>
</gene>
<name>A0ABZ0M368_9ACTN</name>
<feature type="domain" description="STAS" evidence="3">
    <location>
        <begin position="9"/>
        <end position="118"/>
    </location>
</feature>
<dbReference type="EMBL" id="CP137573">
    <property type="protein sequence ID" value="WOX26027.1"/>
    <property type="molecule type" value="Genomic_DNA"/>
</dbReference>
<proteinExistence type="inferred from homology"/>
<comment type="similarity">
    <text evidence="1 2">Belongs to the anti-sigma-factor antagonist family.</text>
</comment>
<reference evidence="4 5" key="1">
    <citation type="submission" date="2023-10" db="EMBL/GenBank/DDBJ databases">
        <title>The genome sequence of Streptomyces sp. HUAS YS2.</title>
        <authorList>
            <person name="Mo P."/>
        </authorList>
    </citation>
    <scope>NUCLEOTIDE SEQUENCE [LARGE SCALE GENOMIC DNA]</scope>
    <source>
        <strain evidence="4 5">HUAS YS2</strain>
    </source>
</reference>
<dbReference type="Pfam" id="PF13466">
    <property type="entry name" value="STAS_2"/>
    <property type="match status" value="1"/>
</dbReference>
<keyword evidence="5" id="KW-1185">Reference proteome</keyword>
<evidence type="ECO:0000313" key="4">
    <source>
        <dbReference type="EMBL" id="WOX26027.1"/>
    </source>
</evidence>
<evidence type="ECO:0000259" key="3">
    <source>
        <dbReference type="PROSITE" id="PS50801"/>
    </source>
</evidence>
<dbReference type="RefSeq" id="WP_318108885.1">
    <property type="nucleotide sequence ID" value="NZ_CP137573.1"/>
</dbReference>
<evidence type="ECO:0000313" key="5">
    <source>
        <dbReference type="Proteomes" id="UP001301731"/>
    </source>
</evidence>
<dbReference type="InterPro" id="IPR002645">
    <property type="entry name" value="STAS_dom"/>
</dbReference>